<comment type="caution">
    <text evidence="2">The sequence shown here is derived from an EMBL/GenBank/DDBJ whole genome shotgun (WGS) entry which is preliminary data.</text>
</comment>
<dbReference type="GO" id="GO:0043531">
    <property type="term" value="F:ADP binding"/>
    <property type="evidence" value="ECO:0007669"/>
    <property type="project" value="InterPro"/>
</dbReference>
<dbReference type="InterPro" id="IPR002182">
    <property type="entry name" value="NB-ARC"/>
</dbReference>
<sequence>MTEPVVVRAFGMPPDPSQAGTLAELIDVLRALKAWAGNPSYDAITQRVNRIWSAAGRPPGERARKSTVADCFKTGRRRLNGDLLIAVVRALHTDVGYLGGWRQALRDIGAKAHTASEIRAQDILPEDLRWFTGRGRELRALRDLAGSGRPAAITIEGLAGVGKTQLAVHAAHEFIRQGLFERVLYVNLRGFHPDPAQAPADPVTVLDGFLGLLETPAADLPRQTDARTELFRQQLTGARILIVLDNAADASQVEPLLPQTAGCLALVTTRRRLNLAGQAVHRLVLDVLTPEEATTYLARAVSGTTAGVDADALMRIVRHCDRLPLTLSLIAAQIGASPGWTLADHAERIEDRHRRRRLESQVELALQLSYQHLPAARRRLLRLLTLHPGQDLSADIAGALAGTSTAAAADELRHLHDDHLLQRTTSGRYVLHDLVATFAADRACDEDAPSAQRAALTRLFDYFLTEATAAANSPYSTRPAAAPIGSGTARSWLDAERTTLNAIVRRAATGGWPEHAVRLSAILHSYVDGGYYPGTVGVHK</sequence>
<dbReference type="RefSeq" id="WP_203918545.1">
    <property type="nucleotide sequence ID" value="NZ_BONZ01000030.1"/>
</dbReference>
<dbReference type="Proteomes" id="UP000642748">
    <property type="component" value="Unassembled WGS sequence"/>
</dbReference>
<accession>A0A8J3QP87</accession>
<proteinExistence type="predicted"/>
<evidence type="ECO:0000313" key="2">
    <source>
        <dbReference type="EMBL" id="GIH14895.1"/>
    </source>
</evidence>
<name>A0A8J3QP87_9ACTN</name>
<evidence type="ECO:0000313" key="3">
    <source>
        <dbReference type="Proteomes" id="UP000642748"/>
    </source>
</evidence>
<dbReference type="Gene3D" id="3.40.50.300">
    <property type="entry name" value="P-loop containing nucleotide triphosphate hydrolases"/>
    <property type="match status" value="1"/>
</dbReference>
<dbReference type="PRINTS" id="PR00364">
    <property type="entry name" value="DISEASERSIST"/>
</dbReference>
<gene>
    <name evidence="2" type="ORF">Raf01_30670</name>
</gene>
<organism evidence="2 3">
    <name type="scientific">Rugosimonospora africana</name>
    <dbReference type="NCBI Taxonomy" id="556532"/>
    <lineage>
        <taxon>Bacteria</taxon>
        <taxon>Bacillati</taxon>
        <taxon>Actinomycetota</taxon>
        <taxon>Actinomycetes</taxon>
        <taxon>Micromonosporales</taxon>
        <taxon>Micromonosporaceae</taxon>
        <taxon>Rugosimonospora</taxon>
    </lineage>
</organism>
<dbReference type="SUPFAM" id="SSF52540">
    <property type="entry name" value="P-loop containing nucleoside triphosphate hydrolases"/>
    <property type="match status" value="1"/>
</dbReference>
<dbReference type="PANTHER" id="PTHR47691:SF3">
    <property type="entry name" value="HTH-TYPE TRANSCRIPTIONAL REGULATOR RV0890C-RELATED"/>
    <property type="match status" value="1"/>
</dbReference>
<dbReference type="InterPro" id="IPR027417">
    <property type="entry name" value="P-loop_NTPase"/>
</dbReference>
<evidence type="ECO:0000259" key="1">
    <source>
        <dbReference type="Pfam" id="PF00931"/>
    </source>
</evidence>
<dbReference type="Pfam" id="PF00931">
    <property type="entry name" value="NB-ARC"/>
    <property type="match status" value="1"/>
</dbReference>
<dbReference type="PANTHER" id="PTHR47691">
    <property type="entry name" value="REGULATOR-RELATED"/>
    <property type="match status" value="1"/>
</dbReference>
<reference evidence="2" key="1">
    <citation type="submission" date="2021-01" db="EMBL/GenBank/DDBJ databases">
        <title>Whole genome shotgun sequence of Rugosimonospora africana NBRC 104875.</title>
        <authorList>
            <person name="Komaki H."/>
            <person name="Tamura T."/>
        </authorList>
    </citation>
    <scope>NUCLEOTIDE SEQUENCE</scope>
    <source>
        <strain evidence="2">NBRC 104875</strain>
    </source>
</reference>
<keyword evidence="3" id="KW-1185">Reference proteome</keyword>
<feature type="domain" description="NB-ARC" evidence="1">
    <location>
        <begin position="144"/>
        <end position="301"/>
    </location>
</feature>
<protein>
    <recommendedName>
        <fullName evidence="1">NB-ARC domain-containing protein</fullName>
    </recommendedName>
</protein>
<dbReference type="EMBL" id="BONZ01000030">
    <property type="protein sequence ID" value="GIH14895.1"/>
    <property type="molecule type" value="Genomic_DNA"/>
</dbReference>
<dbReference type="AlphaFoldDB" id="A0A8J3QP87"/>